<dbReference type="AlphaFoldDB" id="A0A1X0R4V3"/>
<protein>
    <submittedName>
        <fullName evidence="2">Uncharacterized protein</fullName>
    </submittedName>
</protein>
<gene>
    <name evidence="2" type="ORF">BCV72DRAFT_327547</name>
</gene>
<dbReference type="VEuPathDB" id="FungiDB:BCV72DRAFT_327547"/>
<dbReference type="Proteomes" id="UP000242414">
    <property type="component" value="Unassembled WGS sequence"/>
</dbReference>
<reference evidence="2" key="1">
    <citation type="journal article" date="2016" name="Proc. Natl. Acad. Sci. U.S.A.">
        <title>Lipid metabolic changes in an early divergent fungus govern the establishment of a mutualistic symbiosis with endobacteria.</title>
        <authorList>
            <person name="Lastovetsky O.A."/>
            <person name="Gaspar M.L."/>
            <person name="Mondo S.J."/>
            <person name="LaButti K.M."/>
            <person name="Sandor L."/>
            <person name="Grigoriev I.V."/>
            <person name="Henry S.A."/>
            <person name="Pawlowska T.E."/>
        </authorList>
    </citation>
    <scope>NUCLEOTIDE SEQUENCE [LARGE SCALE GENOMIC DNA]</scope>
    <source>
        <strain evidence="2">ATCC 52814</strain>
    </source>
</reference>
<dbReference type="OrthoDB" id="2289963at2759"/>
<sequence length="269" mass="30970">MFQKRFDEGITLKDKLEEKISKMKEIAKEISKGRFLCLKYEAKAKSPMESDIFSIVSILTLLEFQSCIFDKDVDKTEKDVVVKIWSPILKRLFRRTNLRTKWGESVDDSHDAISSAGFKVDLRVAKGTMSRRRREADKANVEIARLNPSMIKITNDRTKLHIEFKTVLDKLIKEVPQKVRSYRYLWPTDHRAIPCSLKLDAAVLPNHVACTKDFREVIMLQYKFKNATTEVASCDLINDDDSSDSDNNSNNNKPALGHEERGFLPTPTR</sequence>
<dbReference type="EMBL" id="KV921912">
    <property type="protein sequence ID" value="ORE06996.1"/>
    <property type="molecule type" value="Genomic_DNA"/>
</dbReference>
<proteinExistence type="predicted"/>
<organism evidence="2">
    <name type="scientific">Rhizopus microsporus var. microsporus</name>
    <dbReference type="NCBI Taxonomy" id="86635"/>
    <lineage>
        <taxon>Eukaryota</taxon>
        <taxon>Fungi</taxon>
        <taxon>Fungi incertae sedis</taxon>
        <taxon>Mucoromycota</taxon>
        <taxon>Mucoromycotina</taxon>
        <taxon>Mucoromycetes</taxon>
        <taxon>Mucorales</taxon>
        <taxon>Mucorineae</taxon>
        <taxon>Rhizopodaceae</taxon>
        <taxon>Rhizopus</taxon>
    </lineage>
</organism>
<accession>A0A1X0R4V3</accession>
<name>A0A1X0R4V3_RHIZD</name>
<evidence type="ECO:0000313" key="2">
    <source>
        <dbReference type="EMBL" id="ORE06996.1"/>
    </source>
</evidence>
<evidence type="ECO:0000256" key="1">
    <source>
        <dbReference type="SAM" id="MobiDB-lite"/>
    </source>
</evidence>
<feature type="region of interest" description="Disordered" evidence="1">
    <location>
        <begin position="237"/>
        <end position="269"/>
    </location>
</feature>